<dbReference type="Proteomes" id="UP001519460">
    <property type="component" value="Unassembled WGS sequence"/>
</dbReference>
<reference evidence="1 2" key="1">
    <citation type="journal article" date="2023" name="Sci. Data">
        <title>Genome assembly of the Korean intertidal mud-creeper Batillaria attramentaria.</title>
        <authorList>
            <person name="Patra A.K."/>
            <person name="Ho P.T."/>
            <person name="Jun S."/>
            <person name="Lee S.J."/>
            <person name="Kim Y."/>
            <person name="Won Y.J."/>
        </authorList>
    </citation>
    <scope>NUCLEOTIDE SEQUENCE [LARGE SCALE GENOMIC DNA]</scope>
    <source>
        <strain evidence="1">Wonlab-2016</strain>
    </source>
</reference>
<keyword evidence="2" id="KW-1185">Reference proteome</keyword>
<protein>
    <submittedName>
        <fullName evidence="1">Uncharacterized protein</fullName>
    </submittedName>
</protein>
<gene>
    <name evidence="1" type="ORF">BaRGS_00025007</name>
</gene>
<proteinExistence type="predicted"/>
<dbReference type="AlphaFoldDB" id="A0ABD0K9J2"/>
<dbReference type="EMBL" id="JACVVK020000221">
    <property type="protein sequence ID" value="KAK7483791.1"/>
    <property type="molecule type" value="Genomic_DNA"/>
</dbReference>
<name>A0ABD0K9J2_9CAEN</name>
<comment type="caution">
    <text evidence="1">The sequence shown here is derived from an EMBL/GenBank/DDBJ whole genome shotgun (WGS) entry which is preliminary data.</text>
</comment>
<organism evidence="1 2">
    <name type="scientific">Batillaria attramentaria</name>
    <dbReference type="NCBI Taxonomy" id="370345"/>
    <lineage>
        <taxon>Eukaryota</taxon>
        <taxon>Metazoa</taxon>
        <taxon>Spiralia</taxon>
        <taxon>Lophotrochozoa</taxon>
        <taxon>Mollusca</taxon>
        <taxon>Gastropoda</taxon>
        <taxon>Caenogastropoda</taxon>
        <taxon>Sorbeoconcha</taxon>
        <taxon>Cerithioidea</taxon>
        <taxon>Batillariidae</taxon>
        <taxon>Batillaria</taxon>
    </lineage>
</organism>
<accession>A0ABD0K9J2</accession>
<evidence type="ECO:0000313" key="2">
    <source>
        <dbReference type="Proteomes" id="UP001519460"/>
    </source>
</evidence>
<sequence length="74" mass="8831">MKNDQSKALRLLTMPCDVKVEQYPVMDLYTYLSYFRPVKQTEETFSYIPDNDLTFVERTWDLNGMSLYDSNDDM</sequence>
<evidence type="ECO:0000313" key="1">
    <source>
        <dbReference type="EMBL" id="KAK7483791.1"/>
    </source>
</evidence>